<dbReference type="SUPFAM" id="SSF53383">
    <property type="entry name" value="PLP-dependent transferases"/>
    <property type="match status" value="1"/>
</dbReference>
<evidence type="ECO:0000256" key="3">
    <source>
        <dbReference type="ARBA" id="ARBA00022679"/>
    </source>
</evidence>
<keyword evidence="10" id="KW-0032">Aminotransferase</keyword>
<evidence type="ECO:0000256" key="6">
    <source>
        <dbReference type="ARBA" id="ARBA00023004"/>
    </source>
</evidence>
<keyword evidence="3 10" id="KW-0808">Transferase</keyword>
<evidence type="ECO:0000259" key="9">
    <source>
        <dbReference type="Pfam" id="PF00266"/>
    </source>
</evidence>
<proteinExistence type="inferred from homology"/>
<dbReference type="GO" id="GO:0051536">
    <property type="term" value="F:iron-sulfur cluster binding"/>
    <property type="evidence" value="ECO:0007669"/>
    <property type="project" value="UniProtKB-KW"/>
</dbReference>
<dbReference type="AlphaFoldDB" id="A0A1V2I8I8"/>
<dbReference type="PIRSF" id="PIRSF005572">
    <property type="entry name" value="NifS"/>
    <property type="match status" value="1"/>
</dbReference>
<sequence length="399" mass="40399">MPAYLDHASTTPLHPAARAALLAALDDGWADPARLYREGRRARMLLDAARETVAGVLGARADEVSFCSSGATAAHLAVLGTAAARRRAGDLVLVSAVEHSSVLHAAERHERAGGRTRSLDVDRHGRVDPASCVPPPGTALVSVQHANHEVGTIQPVAEVAEAVHAVAGSQDASGSAGAGRPAGGVPLHTDAAMTVGRIPVDVAALGADLLTASAHKFGGPAGVGILVVRSGTRWTNPMPADEREAGRAAGFPNLPAVVATAAALHARAGELAGERERLGELTAQLRARLPALVDDVELLGDPDPAGRLPNLVAFSCLYVAGEALLGELDRAGIAVSSGSSCTSDSLTPSHVLVAMGALSHGNVRVSLGRDSTAADLTALLDVLPGAVAAIRERAGAVGL</sequence>
<comment type="similarity">
    <text evidence="2">Belongs to the class-V pyridoxal-phosphate-dependent aminotransferase family. NifS/IscS subfamily.</text>
</comment>
<evidence type="ECO:0000256" key="7">
    <source>
        <dbReference type="ARBA" id="ARBA00023014"/>
    </source>
</evidence>
<dbReference type="RefSeq" id="WP_076818622.1">
    <property type="nucleotide sequence ID" value="NZ_MOMC01000040.1"/>
</dbReference>
<evidence type="ECO:0000256" key="1">
    <source>
        <dbReference type="ARBA" id="ARBA00001933"/>
    </source>
</evidence>
<evidence type="ECO:0000256" key="8">
    <source>
        <dbReference type="ARBA" id="ARBA00050776"/>
    </source>
</evidence>
<keyword evidence="11" id="KW-1185">Reference proteome</keyword>
<dbReference type="Proteomes" id="UP000188929">
    <property type="component" value="Unassembled WGS sequence"/>
</dbReference>
<protein>
    <submittedName>
        <fullName evidence="10">Aminotransferase V</fullName>
    </submittedName>
</protein>
<keyword evidence="5" id="KW-0663">Pyridoxal phosphate</keyword>
<dbReference type="InterPro" id="IPR015421">
    <property type="entry name" value="PyrdxlP-dep_Trfase_major"/>
</dbReference>
<dbReference type="STRING" id="1834516.BL253_19515"/>
<dbReference type="Gene3D" id="3.40.640.10">
    <property type="entry name" value="Type I PLP-dependent aspartate aminotransferase-like (Major domain)"/>
    <property type="match status" value="1"/>
</dbReference>
<dbReference type="InterPro" id="IPR015424">
    <property type="entry name" value="PyrdxlP-dep_Trfase"/>
</dbReference>
<comment type="caution">
    <text evidence="10">The sequence shown here is derived from an EMBL/GenBank/DDBJ whole genome shotgun (WGS) entry which is preliminary data.</text>
</comment>
<keyword evidence="4" id="KW-0479">Metal-binding</keyword>
<reference evidence="11" key="1">
    <citation type="submission" date="2016-10" db="EMBL/GenBank/DDBJ databases">
        <title>Frankia sp. NRRL B-16386 Genome sequencing.</title>
        <authorList>
            <person name="Ghodhbane-Gtari F."/>
            <person name="Swanson E."/>
            <person name="Gueddou A."/>
            <person name="Hezbri K."/>
            <person name="Ktari K."/>
            <person name="Nouioui I."/>
            <person name="Morris K."/>
            <person name="Simpson S."/>
            <person name="Abebe-Akele F."/>
            <person name="Thomas K."/>
            <person name="Gtari M."/>
            <person name="Tisa L.S."/>
        </authorList>
    </citation>
    <scope>NUCLEOTIDE SEQUENCE [LARGE SCALE GENOMIC DNA]</scope>
    <source>
        <strain evidence="11">NRRL B-16386</strain>
    </source>
</reference>
<accession>A0A1V2I8I8</accession>
<organism evidence="10 11">
    <name type="scientific">Pseudofrankia asymbiotica</name>
    <dbReference type="NCBI Taxonomy" id="1834516"/>
    <lineage>
        <taxon>Bacteria</taxon>
        <taxon>Bacillati</taxon>
        <taxon>Actinomycetota</taxon>
        <taxon>Actinomycetes</taxon>
        <taxon>Frankiales</taxon>
        <taxon>Frankiaceae</taxon>
        <taxon>Pseudofrankia</taxon>
    </lineage>
</organism>
<dbReference type="GO" id="GO:0008483">
    <property type="term" value="F:transaminase activity"/>
    <property type="evidence" value="ECO:0007669"/>
    <property type="project" value="UniProtKB-KW"/>
</dbReference>
<evidence type="ECO:0000256" key="5">
    <source>
        <dbReference type="ARBA" id="ARBA00022898"/>
    </source>
</evidence>
<dbReference type="PANTHER" id="PTHR11601">
    <property type="entry name" value="CYSTEINE DESULFURYLASE FAMILY MEMBER"/>
    <property type="match status" value="1"/>
</dbReference>
<dbReference type="PANTHER" id="PTHR11601:SF34">
    <property type="entry name" value="CYSTEINE DESULFURASE"/>
    <property type="match status" value="1"/>
</dbReference>
<keyword evidence="7" id="KW-0411">Iron-sulfur</keyword>
<dbReference type="Pfam" id="PF00266">
    <property type="entry name" value="Aminotran_5"/>
    <property type="match status" value="1"/>
</dbReference>
<dbReference type="EMBL" id="MOMC01000040">
    <property type="protein sequence ID" value="ONH28384.1"/>
    <property type="molecule type" value="Genomic_DNA"/>
</dbReference>
<dbReference type="InterPro" id="IPR016454">
    <property type="entry name" value="Cysteine_dSase"/>
</dbReference>
<feature type="domain" description="Aminotransferase class V" evidence="9">
    <location>
        <begin position="4"/>
        <end position="379"/>
    </location>
</feature>
<evidence type="ECO:0000313" key="11">
    <source>
        <dbReference type="Proteomes" id="UP000188929"/>
    </source>
</evidence>
<name>A0A1V2I8I8_9ACTN</name>
<gene>
    <name evidence="10" type="ORF">BL253_19515</name>
</gene>
<dbReference type="InterPro" id="IPR015422">
    <property type="entry name" value="PyrdxlP-dep_Trfase_small"/>
</dbReference>
<dbReference type="GO" id="GO:0046872">
    <property type="term" value="F:metal ion binding"/>
    <property type="evidence" value="ECO:0007669"/>
    <property type="project" value="UniProtKB-KW"/>
</dbReference>
<evidence type="ECO:0000256" key="2">
    <source>
        <dbReference type="ARBA" id="ARBA00006490"/>
    </source>
</evidence>
<dbReference type="Gene3D" id="1.10.260.50">
    <property type="match status" value="1"/>
</dbReference>
<keyword evidence="6" id="KW-0408">Iron</keyword>
<dbReference type="OrthoDB" id="9808002at2"/>
<dbReference type="Gene3D" id="3.90.1150.10">
    <property type="entry name" value="Aspartate Aminotransferase, domain 1"/>
    <property type="match status" value="1"/>
</dbReference>
<comment type="catalytic activity">
    <reaction evidence="8">
        <text>(sulfur carrier)-H + L-cysteine = (sulfur carrier)-SH + L-alanine</text>
        <dbReference type="Rhea" id="RHEA:43892"/>
        <dbReference type="Rhea" id="RHEA-COMP:14737"/>
        <dbReference type="Rhea" id="RHEA-COMP:14739"/>
        <dbReference type="ChEBI" id="CHEBI:29917"/>
        <dbReference type="ChEBI" id="CHEBI:35235"/>
        <dbReference type="ChEBI" id="CHEBI:57972"/>
        <dbReference type="ChEBI" id="CHEBI:64428"/>
        <dbReference type="EC" id="2.8.1.7"/>
    </reaction>
</comment>
<evidence type="ECO:0000256" key="4">
    <source>
        <dbReference type="ARBA" id="ARBA00022723"/>
    </source>
</evidence>
<comment type="cofactor">
    <cofactor evidence="1">
        <name>pyridoxal 5'-phosphate</name>
        <dbReference type="ChEBI" id="CHEBI:597326"/>
    </cofactor>
</comment>
<dbReference type="InterPro" id="IPR000192">
    <property type="entry name" value="Aminotrans_V_dom"/>
</dbReference>
<evidence type="ECO:0000313" key="10">
    <source>
        <dbReference type="EMBL" id="ONH28384.1"/>
    </source>
</evidence>
<dbReference type="GO" id="GO:0031071">
    <property type="term" value="F:cysteine desulfurase activity"/>
    <property type="evidence" value="ECO:0007669"/>
    <property type="project" value="UniProtKB-EC"/>
</dbReference>